<dbReference type="PANTHER" id="PTHR46429">
    <property type="entry name" value="23S RRNA (GUANOSINE-2'-O-)-METHYLTRANSFERASE RLMB"/>
    <property type="match status" value="1"/>
</dbReference>
<keyword evidence="6" id="KW-1185">Reference proteome</keyword>
<gene>
    <name evidence="5" type="primary">rlmB</name>
    <name evidence="5" type="ORF">EW093_02470</name>
</gene>
<dbReference type="GO" id="GO:0005829">
    <property type="term" value="C:cytosol"/>
    <property type="evidence" value="ECO:0007669"/>
    <property type="project" value="TreeGrafter"/>
</dbReference>
<proteinExistence type="inferred from homology"/>
<dbReference type="PANTHER" id="PTHR46429:SF1">
    <property type="entry name" value="23S RRNA (GUANOSINE-2'-O-)-METHYLTRANSFERASE RLMB"/>
    <property type="match status" value="1"/>
</dbReference>
<dbReference type="GO" id="GO:0032259">
    <property type="term" value="P:methylation"/>
    <property type="evidence" value="ECO:0007669"/>
    <property type="project" value="UniProtKB-KW"/>
</dbReference>
<evidence type="ECO:0000256" key="2">
    <source>
        <dbReference type="ARBA" id="ARBA00022603"/>
    </source>
</evidence>
<comment type="similarity">
    <text evidence="1">Belongs to the class IV-like SAM-binding methyltransferase superfamily. RNA methyltransferase TrmH family.</text>
</comment>
<dbReference type="NCBIfam" id="TIGR00186">
    <property type="entry name" value="rRNA_methyl_3"/>
    <property type="match status" value="1"/>
</dbReference>
<dbReference type="RefSeq" id="WP_149566866.1">
    <property type="nucleotide sequence ID" value="NZ_CP035807.1"/>
</dbReference>
<dbReference type="SUPFAM" id="SSF75217">
    <property type="entry name" value="alpha/beta knot"/>
    <property type="match status" value="1"/>
</dbReference>
<dbReference type="InterPro" id="IPR001537">
    <property type="entry name" value="SpoU_MeTrfase"/>
</dbReference>
<accession>A0A5C1Q8C9</accession>
<dbReference type="InterPro" id="IPR004441">
    <property type="entry name" value="rRNA_MeTrfase_TrmH"/>
</dbReference>
<reference evidence="5 6" key="1">
    <citation type="submission" date="2019-02" db="EMBL/GenBank/DDBJ databases">
        <authorList>
            <person name="Fomenkov A."/>
            <person name="Dubinina G."/>
            <person name="Grabovich M."/>
            <person name="Vincze T."/>
            <person name="Roberts R.J."/>
        </authorList>
    </citation>
    <scope>NUCLEOTIDE SEQUENCE [LARGE SCALE GENOMIC DNA]</scope>
    <source>
        <strain evidence="5 6">P</strain>
    </source>
</reference>
<protein>
    <submittedName>
        <fullName evidence="5">23S rRNA (Guanosine(2251)-2'-O)-methyltransferase RlmB</fullName>
    </submittedName>
</protein>
<dbReference type="OrthoDB" id="9794400at2"/>
<dbReference type="InterPro" id="IPR029026">
    <property type="entry name" value="tRNA_m1G_MTases_N"/>
</dbReference>
<dbReference type="GO" id="GO:0006396">
    <property type="term" value="P:RNA processing"/>
    <property type="evidence" value="ECO:0007669"/>
    <property type="project" value="InterPro"/>
</dbReference>
<evidence type="ECO:0000313" key="6">
    <source>
        <dbReference type="Proteomes" id="UP000323824"/>
    </source>
</evidence>
<dbReference type="KEGG" id="sper:EW093_02470"/>
<dbReference type="AlphaFoldDB" id="A0A5C1Q8C9"/>
<evidence type="ECO:0000256" key="3">
    <source>
        <dbReference type="ARBA" id="ARBA00022679"/>
    </source>
</evidence>
<feature type="domain" description="tRNA/rRNA methyltransferase SpoU type" evidence="4">
    <location>
        <begin position="97"/>
        <end position="236"/>
    </location>
</feature>
<name>A0A5C1Q8C9_9SPIO</name>
<organism evidence="5 6">
    <name type="scientific">Thiospirochaeta perfilievii</name>
    <dbReference type="NCBI Taxonomy" id="252967"/>
    <lineage>
        <taxon>Bacteria</taxon>
        <taxon>Pseudomonadati</taxon>
        <taxon>Spirochaetota</taxon>
        <taxon>Spirochaetia</taxon>
        <taxon>Spirochaetales</taxon>
        <taxon>Spirochaetaceae</taxon>
        <taxon>Thiospirochaeta</taxon>
    </lineage>
</organism>
<dbReference type="GO" id="GO:0003723">
    <property type="term" value="F:RNA binding"/>
    <property type="evidence" value="ECO:0007669"/>
    <property type="project" value="InterPro"/>
</dbReference>
<keyword evidence="3 5" id="KW-0808">Transferase</keyword>
<dbReference type="Gene3D" id="3.40.1280.10">
    <property type="match status" value="1"/>
</dbReference>
<evidence type="ECO:0000256" key="1">
    <source>
        <dbReference type="ARBA" id="ARBA00007228"/>
    </source>
</evidence>
<evidence type="ECO:0000313" key="5">
    <source>
        <dbReference type="EMBL" id="QEN03608.1"/>
    </source>
</evidence>
<keyword evidence="2 5" id="KW-0489">Methyltransferase</keyword>
<dbReference type="Proteomes" id="UP000323824">
    <property type="component" value="Chromosome"/>
</dbReference>
<dbReference type="GO" id="GO:0008173">
    <property type="term" value="F:RNA methyltransferase activity"/>
    <property type="evidence" value="ECO:0007669"/>
    <property type="project" value="InterPro"/>
</dbReference>
<evidence type="ECO:0000259" key="4">
    <source>
        <dbReference type="Pfam" id="PF00588"/>
    </source>
</evidence>
<dbReference type="CDD" id="cd18103">
    <property type="entry name" value="SpoU-like_RlmB"/>
    <property type="match status" value="1"/>
</dbReference>
<dbReference type="EMBL" id="CP035807">
    <property type="protein sequence ID" value="QEN03608.1"/>
    <property type="molecule type" value="Genomic_DNA"/>
</dbReference>
<dbReference type="FunFam" id="3.40.1280.10:FF:000008">
    <property type="entry name" value="Group 3 RNA methyltransferase TrmH"/>
    <property type="match status" value="1"/>
</dbReference>
<reference evidence="5 6" key="2">
    <citation type="submission" date="2019-09" db="EMBL/GenBank/DDBJ databases">
        <title>Complete Genome Sequence and Methylome Analysis of free living Spirochaetas.</title>
        <authorList>
            <person name="Leshcheva N."/>
            <person name="Mikheeva N."/>
        </authorList>
    </citation>
    <scope>NUCLEOTIDE SEQUENCE [LARGE SCALE GENOMIC DNA]</scope>
    <source>
        <strain evidence="5 6">P</strain>
    </source>
</reference>
<dbReference type="InterPro" id="IPR029028">
    <property type="entry name" value="Alpha/beta_knot_MTases"/>
</dbReference>
<sequence>MANNLTDFHGCEEILKKGEVEGVLYLSKQSKRAMILKKMAQVKEIPVKNISIEEMDKMASDGHRGYLLKVKNKQSRAKREVVTLESFLETFDKDNGMVVILDGITDPHNYGAILRSCDQFSSDLVIIPSRRTASETPVVTRVSAGAVNYVDVAVVTNISRVIKQLKNIGFWIYGADMGGTSCQELDLKGRVAIVMGSEGSGMHQKVKESCDGIVSIPTTGNVDSLNVSVAAGILMYEVKRQQS</sequence>
<dbReference type="Pfam" id="PF00588">
    <property type="entry name" value="SpoU_methylase"/>
    <property type="match status" value="1"/>
</dbReference>